<dbReference type="Proteomes" id="UP000821846">
    <property type="component" value="Unassembled WGS sequence"/>
</dbReference>
<comment type="subcellular location">
    <subcellularLocation>
        <location evidence="1">Cell membrane</location>
        <topology evidence="1">Multi-pass membrane protein</topology>
    </subcellularLocation>
</comment>
<keyword evidence="2" id="KW-1003">Cell membrane</keyword>
<dbReference type="Pfam" id="PF06738">
    <property type="entry name" value="ThrE"/>
    <property type="match status" value="1"/>
</dbReference>
<proteinExistence type="inferred from homology"/>
<accession>A0ABX2H0W0</accession>
<evidence type="ECO:0000259" key="8">
    <source>
        <dbReference type="Pfam" id="PF06738"/>
    </source>
</evidence>
<evidence type="ECO:0000256" key="3">
    <source>
        <dbReference type="ARBA" id="ARBA00022692"/>
    </source>
</evidence>
<keyword evidence="10" id="KW-1185">Reference proteome</keyword>
<name>A0ABX2H0W0_9FIRM</name>
<evidence type="ECO:0000256" key="6">
    <source>
        <dbReference type="ARBA" id="ARBA00034125"/>
    </source>
</evidence>
<evidence type="ECO:0000256" key="7">
    <source>
        <dbReference type="SAM" id="Phobius"/>
    </source>
</evidence>
<feature type="transmembrane region" description="Helical" evidence="7">
    <location>
        <begin position="197"/>
        <end position="218"/>
    </location>
</feature>
<keyword evidence="4 7" id="KW-1133">Transmembrane helix</keyword>
<protein>
    <submittedName>
        <fullName evidence="9">Threonine/serine exporter family protein</fullName>
    </submittedName>
</protein>
<feature type="transmembrane region" description="Helical" evidence="7">
    <location>
        <begin position="124"/>
        <end position="142"/>
    </location>
</feature>
<evidence type="ECO:0000256" key="4">
    <source>
        <dbReference type="ARBA" id="ARBA00022989"/>
    </source>
</evidence>
<organism evidence="9 10">
    <name type="scientific">Faecalicatena fissicatena</name>
    <dbReference type="NCBI Taxonomy" id="290055"/>
    <lineage>
        <taxon>Bacteria</taxon>
        <taxon>Bacillati</taxon>
        <taxon>Bacillota</taxon>
        <taxon>Clostridia</taxon>
        <taxon>Lachnospirales</taxon>
        <taxon>Lachnospiraceae</taxon>
        <taxon>Faecalicatena</taxon>
    </lineage>
</organism>
<evidence type="ECO:0000256" key="2">
    <source>
        <dbReference type="ARBA" id="ARBA00022475"/>
    </source>
</evidence>
<evidence type="ECO:0000313" key="9">
    <source>
        <dbReference type="EMBL" id="NSG31512.1"/>
    </source>
</evidence>
<evidence type="ECO:0000313" key="10">
    <source>
        <dbReference type="Proteomes" id="UP000821846"/>
    </source>
</evidence>
<dbReference type="PANTHER" id="PTHR34390">
    <property type="entry name" value="UPF0442 PROTEIN YJJB-RELATED"/>
    <property type="match status" value="1"/>
</dbReference>
<feature type="domain" description="Threonine/serine exporter-like N-terminal" evidence="8">
    <location>
        <begin position="18"/>
        <end position="256"/>
    </location>
</feature>
<dbReference type="PANTHER" id="PTHR34390:SF2">
    <property type="entry name" value="SUCCINATE TRANSPORTER SUBUNIT YJJP-RELATED"/>
    <property type="match status" value="1"/>
</dbReference>
<reference evidence="9 10" key="1">
    <citation type="journal article" date="2020" name="Cell Host Microbe">
        <title>Functional and Genomic Variation between Human-Derived Isolates of Lachnospiraceae Reveals Inter- and Intra-Species Diversity.</title>
        <authorList>
            <person name="Sorbara M.T."/>
            <person name="Littmann E.R."/>
            <person name="Fontana E."/>
            <person name="Moody T.U."/>
            <person name="Kohout C.E."/>
            <person name="Gjonbalaj M."/>
            <person name="Eaton V."/>
            <person name="Seok R."/>
            <person name="Leiner I.M."/>
            <person name="Pamer E.G."/>
        </authorList>
    </citation>
    <scope>NUCLEOTIDE SEQUENCE [LARGE SCALE GENOMIC DNA]</scope>
    <source>
        <strain evidence="9 10">MSK.14.16</strain>
    </source>
</reference>
<keyword evidence="5 7" id="KW-0472">Membrane</keyword>
<evidence type="ECO:0000256" key="5">
    <source>
        <dbReference type="ARBA" id="ARBA00023136"/>
    </source>
</evidence>
<comment type="caution">
    <text evidence="9">The sequence shown here is derived from an EMBL/GenBank/DDBJ whole genome shotgun (WGS) entry which is preliminary data.</text>
</comment>
<feature type="transmembrane region" description="Helical" evidence="7">
    <location>
        <begin position="239"/>
        <end position="259"/>
    </location>
</feature>
<comment type="similarity">
    <text evidence="6">Belongs to the ThrE exporter (TC 2.A.79) family.</text>
</comment>
<sequence>MEGIALDKTAECKLVLDTAVLAGKIMLQSGAEIHRVEDTIHRILKVSGMKTAEAFVMPTGLIVTLDDPRMDSMTVVKRIKTRGTNLSRIAEVNDISRRFCSGNISLEEAFHSLKHMKQYTYTALQKYIAQIMVAFFFAILLGGNGWDAVGAGAAGIGMVLILYLGRKIGLNDFFQLLLASAVIAVVAYLAAENPYQTIQMDIVIIAAIMPIVPGAAITTAVRDTMQGDYVAGGAKALEAFVSAAAIAAGVSFGMILTGVM</sequence>
<evidence type="ECO:0000256" key="1">
    <source>
        <dbReference type="ARBA" id="ARBA00004651"/>
    </source>
</evidence>
<dbReference type="EMBL" id="JAAWUZ010000103">
    <property type="protein sequence ID" value="NSG31512.1"/>
    <property type="molecule type" value="Genomic_DNA"/>
</dbReference>
<gene>
    <name evidence="9" type="ORF">HFM93_14980</name>
</gene>
<dbReference type="InterPro" id="IPR010619">
    <property type="entry name" value="ThrE-like_N"/>
</dbReference>
<dbReference type="InterPro" id="IPR050539">
    <property type="entry name" value="ThrE_Dicarb/AminoAcid_Exp"/>
</dbReference>
<keyword evidence="3 7" id="KW-0812">Transmembrane</keyword>
<feature type="transmembrane region" description="Helical" evidence="7">
    <location>
        <begin position="173"/>
        <end position="191"/>
    </location>
</feature>